<name>A0A026VXY4_OOCBI</name>
<proteinExistence type="predicted"/>
<dbReference type="AlphaFoldDB" id="A0A026VXY4"/>
<keyword evidence="1" id="KW-0812">Transmembrane</keyword>
<gene>
    <name evidence="2" type="ORF">X777_15467</name>
</gene>
<accession>A0A026VXY4</accession>
<feature type="transmembrane region" description="Helical" evidence="1">
    <location>
        <begin position="35"/>
        <end position="52"/>
    </location>
</feature>
<reference evidence="2 3" key="1">
    <citation type="journal article" date="2014" name="Curr. Biol.">
        <title>The genome of the clonal raider ant Cerapachys biroi.</title>
        <authorList>
            <person name="Oxley P.R."/>
            <person name="Ji L."/>
            <person name="Fetter-Pruneda I."/>
            <person name="McKenzie S.K."/>
            <person name="Li C."/>
            <person name="Hu H."/>
            <person name="Zhang G."/>
            <person name="Kronauer D.J."/>
        </authorList>
    </citation>
    <scope>NUCLEOTIDE SEQUENCE [LARGE SCALE GENOMIC DNA]</scope>
</reference>
<protein>
    <submittedName>
        <fullName evidence="2">Uncharacterized protein</fullName>
    </submittedName>
</protein>
<dbReference type="EMBL" id="KK107796">
    <property type="protein sequence ID" value="EZA47719.1"/>
    <property type="molecule type" value="Genomic_DNA"/>
</dbReference>
<evidence type="ECO:0000256" key="1">
    <source>
        <dbReference type="SAM" id="Phobius"/>
    </source>
</evidence>
<evidence type="ECO:0000313" key="3">
    <source>
        <dbReference type="Proteomes" id="UP000053097"/>
    </source>
</evidence>
<sequence length="85" mass="9198">MDLAIEAITINGEPVIVVSVQVKCGDHGCLNINNIVLIIIIINLCGISARIYSSKIITLNEGIILQLEEGPENVTAMDGDDKCRY</sequence>
<evidence type="ECO:0000313" key="2">
    <source>
        <dbReference type="EMBL" id="EZA47719.1"/>
    </source>
</evidence>
<dbReference type="Proteomes" id="UP000053097">
    <property type="component" value="Unassembled WGS sequence"/>
</dbReference>
<keyword evidence="1" id="KW-1133">Transmembrane helix</keyword>
<organism evidence="2 3">
    <name type="scientific">Ooceraea biroi</name>
    <name type="common">Clonal raider ant</name>
    <name type="synonym">Cerapachys biroi</name>
    <dbReference type="NCBI Taxonomy" id="2015173"/>
    <lineage>
        <taxon>Eukaryota</taxon>
        <taxon>Metazoa</taxon>
        <taxon>Ecdysozoa</taxon>
        <taxon>Arthropoda</taxon>
        <taxon>Hexapoda</taxon>
        <taxon>Insecta</taxon>
        <taxon>Pterygota</taxon>
        <taxon>Neoptera</taxon>
        <taxon>Endopterygota</taxon>
        <taxon>Hymenoptera</taxon>
        <taxon>Apocrita</taxon>
        <taxon>Aculeata</taxon>
        <taxon>Formicoidea</taxon>
        <taxon>Formicidae</taxon>
        <taxon>Dorylinae</taxon>
        <taxon>Ooceraea</taxon>
    </lineage>
</organism>
<keyword evidence="1" id="KW-0472">Membrane</keyword>
<keyword evidence="3" id="KW-1185">Reference proteome</keyword>